<feature type="compositionally biased region" description="Basic and acidic residues" evidence="1">
    <location>
        <begin position="107"/>
        <end position="117"/>
    </location>
</feature>
<protein>
    <submittedName>
        <fullName evidence="4">DNA ligase 1-like</fullName>
    </submittedName>
</protein>
<keyword evidence="3" id="KW-1185">Reference proteome</keyword>
<reference evidence="4" key="1">
    <citation type="submission" date="2025-08" db="UniProtKB">
        <authorList>
            <consortium name="RefSeq"/>
        </authorList>
    </citation>
    <scope>IDENTIFICATION</scope>
    <source>
        <tissue evidence="4">Whole larval tissue</tissue>
    </source>
</reference>
<feature type="region of interest" description="Disordered" evidence="1">
    <location>
        <begin position="78"/>
        <end position="119"/>
    </location>
</feature>
<feature type="chain" id="PRO_5040251282" evidence="2">
    <location>
        <begin position="19"/>
        <end position="381"/>
    </location>
</feature>
<proteinExistence type="predicted"/>
<feature type="region of interest" description="Disordered" evidence="1">
    <location>
        <begin position="188"/>
        <end position="207"/>
    </location>
</feature>
<organism evidence="3 4">
    <name type="scientific">Spodoptera frugiperda</name>
    <name type="common">Fall armyworm</name>
    <dbReference type="NCBI Taxonomy" id="7108"/>
    <lineage>
        <taxon>Eukaryota</taxon>
        <taxon>Metazoa</taxon>
        <taxon>Ecdysozoa</taxon>
        <taxon>Arthropoda</taxon>
        <taxon>Hexapoda</taxon>
        <taxon>Insecta</taxon>
        <taxon>Pterygota</taxon>
        <taxon>Neoptera</taxon>
        <taxon>Endopterygota</taxon>
        <taxon>Lepidoptera</taxon>
        <taxon>Glossata</taxon>
        <taxon>Ditrysia</taxon>
        <taxon>Noctuoidea</taxon>
        <taxon>Noctuidae</taxon>
        <taxon>Amphipyrinae</taxon>
        <taxon>Spodoptera</taxon>
    </lineage>
</organism>
<accession>A0A9R0DZS0</accession>
<feature type="compositionally biased region" description="Basic and acidic residues" evidence="1">
    <location>
        <begin position="280"/>
        <end position="298"/>
    </location>
</feature>
<feature type="compositionally biased region" description="Basic and acidic residues" evidence="1">
    <location>
        <begin position="190"/>
        <end position="207"/>
    </location>
</feature>
<feature type="region of interest" description="Disordered" evidence="1">
    <location>
        <begin position="280"/>
        <end position="321"/>
    </location>
</feature>
<dbReference type="OrthoDB" id="7491401at2759"/>
<keyword evidence="2" id="KW-0732">Signal</keyword>
<gene>
    <name evidence="4" type="primary">LOC126911636</name>
</gene>
<feature type="region of interest" description="Disordered" evidence="1">
    <location>
        <begin position="212"/>
        <end position="256"/>
    </location>
</feature>
<feature type="compositionally biased region" description="Basic and acidic residues" evidence="1">
    <location>
        <begin position="237"/>
        <end position="256"/>
    </location>
</feature>
<dbReference type="GeneID" id="126911636"/>
<feature type="signal peptide" evidence="2">
    <location>
        <begin position="1"/>
        <end position="18"/>
    </location>
</feature>
<evidence type="ECO:0000313" key="4">
    <source>
        <dbReference type="RefSeq" id="XP_050555751.1"/>
    </source>
</evidence>
<dbReference type="Proteomes" id="UP000829999">
    <property type="component" value="Chromosome 17"/>
</dbReference>
<feature type="compositionally biased region" description="Basic and acidic residues" evidence="1">
    <location>
        <begin position="306"/>
        <end position="321"/>
    </location>
</feature>
<dbReference type="AlphaFoldDB" id="A0A9R0DZS0"/>
<name>A0A9R0DZS0_SPOFR</name>
<dbReference type="RefSeq" id="XP_050555751.1">
    <property type="nucleotide sequence ID" value="XM_050699794.1"/>
</dbReference>
<sequence>MILLAAILTLLLVGALDALNIFKTYQAIPDENDDLADNRNSESIADSYELLGLIILDYNPISRRDNLAVQTNLTKAKYDANEDNGNGIEPRSQNKQKKKRNINSNDNPKHKHEEKSSLKILGYKKQRIVEQKLIELIKQKLKPINSDTKRKIEMFNEAQNRKKENLEDHSFSNRYKVKKNNELTNNEAIHLNDYKKRESESSKESIVEKTFKKNQRHYNDEDEDDDPLRKQKKNKHKYFDVDTEMKESSEERERQVEKKVKKIKKVEVSGEVETPFKPKRLDVKGKDYHHSNEFDRNVKLKKKKAQSKDGTEEEDRKGKKGFKNKDECINETESNIDKCVRACQRTHEDVCDLLKCSQRSVKALRNECTVSCKKVFPILCA</sequence>
<evidence type="ECO:0000256" key="1">
    <source>
        <dbReference type="SAM" id="MobiDB-lite"/>
    </source>
</evidence>
<evidence type="ECO:0000256" key="2">
    <source>
        <dbReference type="SAM" id="SignalP"/>
    </source>
</evidence>
<evidence type="ECO:0000313" key="3">
    <source>
        <dbReference type="Proteomes" id="UP000829999"/>
    </source>
</evidence>